<reference evidence="1" key="2">
    <citation type="submission" date="2016-06" db="EMBL/GenBank/DDBJ databases">
        <title>The genome of a short-lived fish provides insights into sex chromosome evolution and the genetic control of aging.</title>
        <authorList>
            <person name="Reichwald K."/>
            <person name="Felder M."/>
            <person name="Petzold A."/>
            <person name="Koch P."/>
            <person name="Groth M."/>
            <person name="Platzer M."/>
        </authorList>
    </citation>
    <scope>NUCLEOTIDE SEQUENCE</scope>
    <source>
        <tissue evidence="1">Brain</tissue>
    </source>
</reference>
<sequence>SVTVGGWWTFLQSIHAELRFFFFPLLSSSIIL</sequence>
<evidence type="ECO:0000313" key="1">
    <source>
        <dbReference type="EMBL" id="SBR05597.1"/>
    </source>
</evidence>
<protein>
    <submittedName>
        <fullName evidence="1">Receptor-interacting serine-threonine kinase 3 like</fullName>
    </submittedName>
</protein>
<dbReference type="EMBL" id="HAED01019152">
    <property type="protein sequence ID" value="SBR05597.1"/>
    <property type="molecule type" value="Transcribed_RNA"/>
</dbReference>
<feature type="non-terminal residue" evidence="1">
    <location>
        <position position="32"/>
    </location>
</feature>
<gene>
    <name evidence="1" type="primary">RIPK3L</name>
</gene>
<feature type="non-terminal residue" evidence="1">
    <location>
        <position position="1"/>
    </location>
</feature>
<reference evidence="1" key="1">
    <citation type="submission" date="2016-05" db="EMBL/GenBank/DDBJ databases">
        <authorList>
            <person name="Lavstsen T."/>
            <person name="Jespersen J.S."/>
        </authorList>
    </citation>
    <scope>NUCLEOTIDE SEQUENCE</scope>
    <source>
        <tissue evidence="1">Brain</tissue>
    </source>
</reference>
<accession>A0A1A8J7I6</accession>
<keyword evidence="1" id="KW-0808">Transferase</keyword>
<keyword evidence="1" id="KW-0675">Receptor</keyword>
<name>A0A1A8J7I6_NOTKU</name>
<dbReference type="GO" id="GO:0016301">
    <property type="term" value="F:kinase activity"/>
    <property type="evidence" value="ECO:0007669"/>
    <property type="project" value="UniProtKB-KW"/>
</dbReference>
<dbReference type="AlphaFoldDB" id="A0A1A8J7I6"/>
<proteinExistence type="predicted"/>
<organism evidence="1">
    <name type="scientific">Nothobranchius kuhntae</name>
    <name type="common">Beira killifish</name>
    <dbReference type="NCBI Taxonomy" id="321403"/>
    <lineage>
        <taxon>Eukaryota</taxon>
        <taxon>Metazoa</taxon>
        <taxon>Chordata</taxon>
        <taxon>Craniata</taxon>
        <taxon>Vertebrata</taxon>
        <taxon>Euteleostomi</taxon>
        <taxon>Actinopterygii</taxon>
        <taxon>Neopterygii</taxon>
        <taxon>Teleostei</taxon>
        <taxon>Neoteleostei</taxon>
        <taxon>Acanthomorphata</taxon>
        <taxon>Ovalentaria</taxon>
        <taxon>Atherinomorphae</taxon>
        <taxon>Cyprinodontiformes</taxon>
        <taxon>Nothobranchiidae</taxon>
        <taxon>Nothobranchius</taxon>
    </lineage>
</organism>
<keyword evidence="1" id="KW-0418">Kinase</keyword>